<dbReference type="EC" id="5.2.1.8" evidence="4"/>
<feature type="domain" description="PpiC" evidence="3">
    <location>
        <begin position="269"/>
        <end position="375"/>
    </location>
</feature>
<dbReference type="PROSITE" id="PS50198">
    <property type="entry name" value="PPIC_PPIASE_2"/>
    <property type="match status" value="2"/>
</dbReference>
<dbReference type="PANTHER" id="PTHR47245">
    <property type="entry name" value="PEPTIDYLPROLYL ISOMERASE"/>
    <property type="match status" value="1"/>
</dbReference>
<keyword evidence="2 4" id="KW-0413">Isomerase</keyword>
<dbReference type="Gene3D" id="1.10.4030.10">
    <property type="entry name" value="Porin chaperone SurA, peptide-binding domain"/>
    <property type="match status" value="1"/>
</dbReference>
<dbReference type="InterPro" id="IPR046357">
    <property type="entry name" value="PPIase_dom_sf"/>
</dbReference>
<sequence length="421" mass="48391">MKKLLLIMIMTSTIFAQKVLDKIVAVVDNEIILQSELDFRVNMEAAQRNLNPADSSLRKAILNSLIEEKLLYAQADMDTIKVTDEQVQQQLDYQINYFIQQYGSREKLEQVYGMSLEKIKRSLQDDVRKNIMAQLLQQKKFGQIEASRKEVEDFFDTIKDSLPMVQAKYQIAHIFVNPKTGERIKQKAKAFAQSLLDSLKAGKDFAELAKKYSDDPGSAQNGGDLGFQKRGVLVPEFEAAAYSLAPNQISNVVQSPFGFHIIQLLERRGDAMHARHILIKIKADDEADLHAIEFLNEIRDSIVKGKNTFNYYASKYSDDKETARFGGEIGTLEVSQLDKSLLDIIYKLNEGDISYPKRIDVDRNTYGFHIVKLIKRIPEHKPSLDLDYNEIKRLADYSKKQKLYAKYVDEIKNNIYWEIKN</sequence>
<comment type="caution">
    <text evidence="4">The sequence shown here is derived from an EMBL/GenBank/DDBJ whole genome shotgun (WGS) entry which is preliminary data.</text>
</comment>
<evidence type="ECO:0000256" key="2">
    <source>
        <dbReference type="PROSITE-ProRule" id="PRU00278"/>
    </source>
</evidence>
<dbReference type="Gene3D" id="3.10.50.40">
    <property type="match status" value="2"/>
</dbReference>
<organism evidence="4 5">
    <name type="scientific">Stygiobacter electus</name>
    <dbReference type="NCBI Taxonomy" id="3032292"/>
    <lineage>
        <taxon>Bacteria</taxon>
        <taxon>Pseudomonadati</taxon>
        <taxon>Ignavibacteriota</taxon>
        <taxon>Ignavibacteria</taxon>
        <taxon>Ignavibacteriales</taxon>
        <taxon>Melioribacteraceae</taxon>
        <taxon>Stygiobacter</taxon>
    </lineage>
</organism>
<reference evidence="4" key="1">
    <citation type="submission" date="2023-03" db="EMBL/GenBank/DDBJ databases">
        <title>Stygiobacter electus gen. nov., sp. nov., facultatively anaerobic thermotolerant bacterium of the class Ignavibacteria from a well of Yessentuki mineral water deposit.</title>
        <authorList>
            <person name="Podosokorskaya O.A."/>
            <person name="Elcheninov A.G."/>
            <person name="Petrova N.F."/>
            <person name="Zavarzina D.G."/>
            <person name="Kublanov I.V."/>
            <person name="Merkel A.Y."/>
        </authorList>
    </citation>
    <scope>NUCLEOTIDE SEQUENCE</scope>
    <source>
        <strain evidence="4">09-Me</strain>
    </source>
</reference>
<dbReference type="EMBL" id="JARGDL010000002">
    <property type="protein sequence ID" value="MDF1611046.1"/>
    <property type="molecule type" value="Genomic_DNA"/>
</dbReference>
<keyword evidence="5" id="KW-1185">Reference proteome</keyword>
<name>A0AAE3NVX5_9BACT</name>
<dbReference type="InterPro" id="IPR050245">
    <property type="entry name" value="PrsA_foldase"/>
</dbReference>
<dbReference type="InterPro" id="IPR027304">
    <property type="entry name" value="Trigger_fact/SurA_dom_sf"/>
</dbReference>
<dbReference type="Pfam" id="PF09312">
    <property type="entry name" value="SurA_N"/>
    <property type="match status" value="1"/>
</dbReference>
<gene>
    <name evidence="4" type="ORF">P0M35_02715</name>
</gene>
<dbReference type="Pfam" id="PF00639">
    <property type="entry name" value="Rotamase"/>
    <property type="match status" value="1"/>
</dbReference>
<dbReference type="Proteomes" id="UP001221302">
    <property type="component" value="Unassembled WGS sequence"/>
</dbReference>
<dbReference type="Pfam" id="PF13616">
    <property type="entry name" value="Rotamase_3"/>
    <property type="match status" value="1"/>
</dbReference>
<dbReference type="PANTHER" id="PTHR47245:SF2">
    <property type="entry name" value="PEPTIDYL-PROLYL CIS-TRANS ISOMERASE HP_0175-RELATED"/>
    <property type="match status" value="1"/>
</dbReference>
<dbReference type="RefSeq" id="WP_321534811.1">
    <property type="nucleotide sequence ID" value="NZ_JARGDL010000002.1"/>
</dbReference>
<proteinExistence type="predicted"/>
<keyword evidence="1" id="KW-0574">Periplasm</keyword>
<evidence type="ECO:0000313" key="5">
    <source>
        <dbReference type="Proteomes" id="UP001221302"/>
    </source>
</evidence>
<evidence type="ECO:0000256" key="1">
    <source>
        <dbReference type="ARBA" id="ARBA00022764"/>
    </source>
</evidence>
<evidence type="ECO:0000259" key="3">
    <source>
        <dbReference type="PROSITE" id="PS50198"/>
    </source>
</evidence>
<dbReference type="PROSITE" id="PS01096">
    <property type="entry name" value="PPIC_PPIASE_1"/>
    <property type="match status" value="1"/>
</dbReference>
<dbReference type="SUPFAM" id="SSF54534">
    <property type="entry name" value="FKBP-like"/>
    <property type="match status" value="2"/>
</dbReference>
<accession>A0AAE3NVX5</accession>
<dbReference type="InterPro" id="IPR000297">
    <property type="entry name" value="PPIase_PpiC"/>
</dbReference>
<keyword evidence="2" id="KW-0697">Rotamase</keyword>
<feature type="domain" description="PpiC" evidence="3">
    <location>
        <begin position="166"/>
        <end position="266"/>
    </location>
</feature>
<evidence type="ECO:0000313" key="4">
    <source>
        <dbReference type="EMBL" id="MDF1611046.1"/>
    </source>
</evidence>
<dbReference type="SUPFAM" id="SSF109998">
    <property type="entry name" value="Triger factor/SurA peptide-binding domain-like"/>
    <property type="match status" value="1"/>
</dbReference>
<dbReference type="InterPro" id="IPR015391">
    <property type="entry name" value="SurA_N"/>
</dbReference>
<dbReference type="AlphaFoldDB" id="A0AAE3NVX5"/>
<dbReference type="InterPro" id="IPR023058">
    <property type="entry name" value="PPIase_PpiC_CS"/>
</dbReference>
<dbReference type="GO" id="GO:0003755">
    <property type="term" value="F:peptidyl-prolyl cis-trans isomerase activity"/>
    <property type="evidence" value="ECO:0007669"/>
    <property type="project" value="UniProtKB-KW"/>
</dbReference>
<protein>
    <submittedName>
        <fullName evidence="4">Peptidylprolyl isomerase</fullName>
        <ecNumber evidence="4">5.2.1.8</ecNumber>
    </submittedName>
</protein>